<dbReference type="AlphaFoldDB" id="A0AA38M858"/>
<dbReference type="PANTHER" id="PTHR10773:SF19">
    <property type="match status" value="1"/>
</dbReference>
<comment type="caution">
    <text evidence="1">The sequence shown here is derived from an EMBL/GenBank/DDBJ whole genome shotgun (WGS) entry which is preliminary data.</text>
</comment>
<sequence length="258" mass="29441">MQFTAILKKQKISIHHPRKDQCDICSGFKVGTIDDEEYRNHIKRKDDARVAKRAAKESANSEKLVITMDLQSVLVCPKTNASSMYYKQKLQVHNFTIYELNKGDVHLYVWHEANGGVSSNEFTSCIADYISKISNSYKHVVLISDGCNYQNRNKVLASTLSDLAKTKSIVIEQLFLAKGHTMMEADSVHATLEQYFKPPINSPADYIARMRLARSKQPYNVNVIHYGFFLKYDDLNTNLSSLRPGKKRAIQLLLTFVK</sequence>
<evidence type="ECO:0000313" key="1">
    <source>
        <dbReference type="EMBL" id="KAJ3646057.1"/>
    </source>
</evidence>
<gene>
    <name evidence="1" type="ORF">Zmor_023668</name>
</gene>
<dbReference type="Proteomes" id="UP001168821">
    <property type="component" value="Unassembled WGS sequence"/>
</dbReference>
<accession>A0AA38M858</accession>
<organism evidence="1 2">
    <name type="scientific">Zophobas morio</name>
    <dbReference type="NCBI Taxonomy" id="2755281"/>
    <lineage>
        <taxon>Eukaryota</taxon>
        <taxon>Metazoa</taxon>
        <taxon>Ecdysozoa</taxon>
        <taxon>Arthropoda</taxon>
        <taxon>Hexapoda</taxon>
        <taxon>Insecta</taxon>
        <taxon>Pterygota</taxon>
        <taxon>Neoptera</taxon>
        <taxon>Endopterygota</taxon>
        <taxon>Coleoptera</taxon>
        <taxon>Polyphaga</taxon>
        <taxon>Cucujiformia</taxon>
        <taxon>Tenebrionidae</taxon>
        <taxon>Zophobas</taxon>
    </lineage>
</organism>
<reference evidence="1" key="1">
    <citation type="journal article" date="2023" name="G3 (Bethesda)">
        <title>Whole genome assemblies of Zophobas morio and Tenebrio molitor.</title>
        <authorList>
            <person name="Kaur S."/>
            <person name="Stinson S.A."/>
            <person name="diCenzo G.C."/>
        </authorList>
    </citation>
    <scope>NUCLEOTIDE SEQUENCE</scope>
    <source>
        <strain evidence="1">QUZm001</strain>
    </source>
</reference>
<dbReference type="EMBL" id="JALNTZ010000007">
    <property type="protein sequence ID" value="KAJ3646057.1"/>
    <property type="molecule type" value="Genomic_DNA"/>
</dbReference>
<proteinExistence type="predicted"/>
<evidence type="ECO:0000313" key="2">
    <source>
        <dbReference type="Proteomes" id="UP001168821"/>
    </source>
</evidence>
<protein>
    <submittedName>
        <fullName evidence="1">Uncharacterized protein</fullName>
    </submittedName>
</protein>
<name>A0AA38M858_9CUCU</name>
<dbReference type="PANTHER" id="PTHR10773">
    <property type="entry name" value="DNA-DIRECTED RNA POLYMERASES I, II, AND III SUBUNIT RPABC2"/>
    <property type="match status" value="1"/>
</dbReference>
<keyword evidence="2" id="KW-1185">Reference proteome</keyword>